<organism evidence="7 8">
    <name type="scientific">Chthoniobacter flavus Ellin428</name>
    <dbReference type="NCBI Taxonomy" id="497964"/>
    <lineage>
        <taxon>Bacteria</taxon>
        <taxon>Pseudomonadati</taxon>
        <taxon>Verrucomicrobiota</taxon>
        <taxon>Spartobacteria</taxon>
        <taxon>Chthoniobacterales</taxon>
        <taxon>Chthoniobacteraceae</taxon>
        <taxon>Chthoniobacter</taxon>
    </lineage>
</organism>
<evidence type="ECO:0000256" key="4">
    <source>
        <dbReference type="ARBA" id="ARBA00023163"/>
    </source>
</evidence>
<evidence type="ECO:0000256" key="3">
    <source>
        <dbReference type="ARBA" id="ARBA00023082"/>
    </source>
</evidence>
<keyword evidence="3" id="KW-0731">Sigma factor</keyword>
<sequence>MQLPPATQILAEHRRAVLLYVYACCRDLPLAEDIVQETMLIAHRKEDQYFPEADFTCWLCSIARHVWYRERKKQQREQDRRRALEEQLPLLLDTERHSEARFELERRALADCMEKLPDLDREVIRQHFEGGLKYSEIASALQRSVAWVKVRMFRTRAALNLCLRQSLQSHET</sequence>
<dbReference type="RefSeq" id="WP_006977574.1">
    <property type="nucleotide sequence ID" value="NZ_ABVL01000001.1"/>
</dbReference>
<dbReference type="GO" id="GO:0016987">
    <property type="term" value="F:sigma factor activity"/>
    <property type="evidence" value="ECO:0007669"/>
    <property type="project" value="UniProtKB-KW"/>
</dbReference>
<protein>
    <submittedName>
        <fullName evidence="7">RNA polymerase, sigma-24 subunit, ECF subfamily</fullName>
    </submittedName>
</protein>
<dbReference type="SUPFAM" id="SSF88946">
    <property type="entry name" value="Sigma2 domain of RNA polymerase sigma factors"/>
    <property type="match status" value="1"/>
</dbReference>
<comment type="caution">
    <text evidence="7">The sequence shown here is derived from an EMBL/GenBank/DDBJ whole genome shotgun (WGS) entry which is preliminary data.</text>
</comment>
<dbReference type="InterPro" id="IPR013324">
    <property type="entry name" value="RNA_pol_sigma_r3/r4-like"/>
</dbReference>
<dbReference type="CDD" id="cd06171">
    <property type="entry name" value="Sigma70_r4"/>
    <property type="match status" value="1"/>
</dbReference>
<dbReference type="Gene3D" id="1.10.1740.10">
    <property type="match status" value="1"/>
</dbReference>
<dbReference type="InterPro" id="IPR013249">
    <property type="entry name" value="RNA_pol_sigma70_r4_t2"/>
</dbReference>
<dbReference type="InterPro" id="IPR014284">
    <property type="entry name" value="RNA_pol_sigma-70_dom"/>
</dbReference>
<dbReference type="InterPro" id="IPR039425">
    <property type="entry name" value="RNA_pol_sigma-70-like"/>
</dbReference>
<feature type="domain" description="RNA polymerase sigma-70 region 2" evidence="5">
    <location>
        <begin position="11"/>
        <end position="76"/>
    </location>
</feature>
<dbReference type="InParanoid" id="B4CU84"/>
<dbReference type="Gene3D" id="1.10.10.10">
    <property type="entry name" value="Winged helix-like DNA-binding domain superfamily/Winged helix DNA-binding domain"/>
    <property type="match status" value="1"/>
</dbReference>
<dbReference type="PANTHER" id="PTHR43133:SF51">
    <property type="entry name" value="RNA POLYMERASE SIGMA FACTOR"/>
    <property type="match status" value="1"/>
</dbReference>
<dbReference type="NCBIfam" id="TIGR02937">
    <property type="entry name" value="sigma70-ECF"/>
    <property type="match status" value="1"/>
</dbReference>
<dbReference type="GO" id="GO:0006352">
    <property type="term" value="P:DNA-templated transcription initiation"/>
    <property type="evidence" value="ECO:0007669"/>
    <property type="project" value="InterPro"/>
</dbReference>
<keyword evidence="8" id="KW-1185">Reference proteome</keyword>
<dbReference type="AlphaFoldDB" id="B4CU84"/>
<evidence type="ECO:0000256" key="2">
    <source>
        <dbReference type="ARBA" id="ARBA00023015"/>
    </source>
</evidence>
<dbReference type="SUPFAM" id="SSF88659">
    <property type="entry name" value="Sigma3 and sigma4 domains of RNA polymerase sigma factors"/>
    <property type="match status" value="1"/>
</dbReference>
<dbReference type="PANTHER" id="PTHR43133">
    <property type="entry name" value="RNA POLYMERASE ECF-TYPE SIGMA FACTO"/>
    <property type="match status" value="1"/>
</dbReference>
<gene>
    <name evidence="7" type="ORF">CfE428DRAFT_0247</name>
</gene>
<evidence type="ECO:0000259" key="5">
    <source>
        <dbReference type="Pfam" id="PF04542"/>
    </source>
</evidence>
<dbReference type="InterPro" id="IPR036388">
    <property type="entry name" value="WH-like_DNA-bd_sf"/>
</dbReference>
<feature type="domain" description="RNA polymerase sigma factor 70 region 4 type 2" evidence="6">
    <location>
        <begin position="107"/>
        <end position="159"/>
    </location>
</feature>
<keyword evidence="2" id="KW-0805">Transcription regulation</keyword>
<dbReference type="InterPro" id="IPR013325">
    <property type="entry name" value="RNA_pol_sigma_r2"/>
</dbReference>
<evidence type="ECO:0000313" key="8">
    <source>
        <dbReference type="Proteomes" id="UP000005824"/>
    </source>
</evidence>
<accession>B4CU84</accession>
<proteinExistence type="inferred from homology"/>
<name>B4CU84_9BACT</name>
<dbReference type="EMBL" id="ABVL01000001">
    <property type="protein sequence ID" value="EDY22122.1"/>
    <property type="molecule type" value="Genomic_DNA"/>
</dbReference>
<keyword evidence="4" id="KW-0804">Transcription</keyword>
<dbReference type="Proteomes" id="UP000005824">
    <property type="component" value="Unassembled WGS sequence"/>
</dbReference>
<evidence type="ECO:0000259" key="6">
    <source>
        <dbReference type="Pfam" id="PF08281"/>
    </source>
</evidence>
<evidence type="ECO:0000313" key="7">
    <source>
        <dbReference type="EMBL" id="EDY22122.1"/>
    </source>
</evidence>
<evidence type="ECO:0000256" key="1">
    <source>
        <dbReference type="ARBA" id="ARBA00010641"/>
    </source>
</evidence>
<dbReference type="eggNOG" id="COG1595">
    <property type="taxonomic scope" value="Bacteria"/>
</dbReference>
<dbReference type="InterPro" id="IPR007627">
    <property type="entry name" value="RNA_pol_sigma70_r2"/>
</dbReference>
<dbReference type="GO" id="GO:0003677">
    <property type="term" value="F:DNA binding"/>
    <property type="evidence" value="ECO:0007669"/>
    <property type="project" value="InterPro"/>
</dbReference>
<dbReference type="Pfam" id="PF04542">
    <property type="entry name" value="Sigma70_r2"/>
    <property type="match status" value="1"/>
</dbReference>
<dbReference type="STRING" id="497964.CfE428DRAFT_0247"/>
<reference evidence="7 8" key="1">
    <citation type="journal article" date="2011" name="J. Bacteriol.">
        <title>Genome sequence of Chthoniobacter flavus Ellin428, an aerobic heterotrophic soil bacterium.</title>
        <authorList>
            <person name="Kant R."/>
            <person name="van Passel M.W."/>
            <person name="Palva A."/>
            <person name="Lucas S."/>
            <person name="Lapidus A."/>
            <person name="Glavina Del Rio T."/>
            <person name="Dalin E."/>
            <person name="Tice H."/>
            <person name="Bruce D."/>
            <person name="Goodwin L."/>
            <person name="Pitluck S."/>
            <person name="Larimer F.W."/>
            <person name="Land M.L."/>
            <person name="Hauser L."/>
            <person name="Sangwan P."/>
            <person name="de Vos W.M."/>
            <person name="Janssen P.H."/>
            <person name="Smidt H."/>
        </authorList>
    </citation>
    <scope>NUCLEOTIDE SEQUENCE [LARGE SCALE GENOMIC DNA]</scope>
    <source>
        <strain evidence="7 8">Ellin428</strain>
    </source>
</reference>
<comment type="similarity">
    <text evidence="1">Belongs to the sigma-70 factor family. ECF subfamily.</text>
</comment>
<dbReference type="Pfam" id="PF08281">
    <property type="entry name" value="Sigma70_r4_2"/>
    <property type="match status" value="1"/>
</dbReference>